<feature type="transmembrane region" description="Helical" evidence="6">
    <location>
        <begin position="201"/>
        <end position="223"/>
    </location>
</feature>
<dbReference type="GO" id="GO:0005783">
    <property type="term" value="C:endoplasmic reticulum"/>
    <property type="evidence" value="ECO:0007669"/>
    <property type="project" value="TreeGrafter"/>
</dbReference>
<evidence type="ECO:0000256" key="2">
    <source>
        <dbReference type="ARBA" id="ARBA00022692"/>
    </source>
</evidence>
<feature type="non-terminal residue" evidence="7">
    <location>
        <position position="327"/>
    </location>
</feature>
<dbReference type="GO" id="GO:0006511">
    <property type="term" value="P:ubiquitin-dependent protein catabolic process"/>
    <property type="evidence" value="ECO:0007669"/>
    <property type="project" value="TreeGrafter"/>
</dbReference>
<dbReference type="PANTHER" id="PTHR13396:SF5">
    <property type="entry name" value="NEDD4 FAMILY INTERACTING PROTEIN"/>
    <property type="match status" value="1"/>
</dbReference>
<comment type="caution">
    <text evidence="7">The sequence shown here is derived from an EMBL/GenBank/DDBJ whole genome shotgun (WGS) entry which is preliminary data.</text>
</comment>
<dbReference type="InterPro" id="IPR019325">
    <property type="entry name" value="NEDD4/Bsd2"/>
</dbReference>
<dbReference type="PANTHER" id="PTHR13396">
    <property type="entry name" value="NEDD4 FAMILY INTERACTING PROTEIN 1/2"/>
    <property type="match status" value="1"/>
</dbReference>
<feature type="transmembrane region" description="Helical" evidence="6">
    <location>
        <begin position="288"/>
        <end position="306"/>
    </location>
</feature>
<keyword evidence="3 6" id="KW-1133">Transmembrane helix</keyword>
<evidence type="ECO:0008006" key="9">
    <source>
        <dbReference type="Google" id="ProtNLM"/>
    </source>
</evidence>
<dbReference type="Pfam" id="PF10176">
    <property type="entry name" value="NEDD4_Bsd2"/>
    <property type="match status" value="1"/>
</dbReference>
<evidence type="ECO:0000256" key="6">
    <source>
        <dbReference type="SAM" id="Phobius"/>
    </source>
</evidence>
<dbReference type="CDD" id="cd22212">
    <property type="entry name" value="NDFIP-like"/>
    <property type="match status" value="1"/>
</dbReference>
<organism evidence="7 8">
    <name type="scientific">Catenaria anguillulae PL171</name>
    <dbReference type="NCBI Taxonomy" id="765915"/>
    <lineage>
        <taxon>Eukaryota</taxon>
        <taxon>Fungi</taxon>
        <taxon>Fungi incertae sedis</taxon>
        <taxon>Blastocladiomycota</taxon>
        <taxon>Blastocladiomycetes</taxon>
        <taxon>Blastocladiales</taxon>
        <taxon>Catenariaceae</taxon>
        <taxon>Catenaria</taxon>
    </lineage>
</organism>
<dbReference type="GO" id="GO:0007034">
    <property type="term" value="P:vacuolar transport"/>
    <property type="evidence" value="ECO:0007669"/>
    <property type="project" value="InterPro"/>
</dbReference>
<reference evidence="7 8" key="1">
    <citation type="submission" date="2016-07" db="EMBL/GenBank/DDBJ databases">
        <title>Pervasive Adenine N6-methylation of Active Genes in Fungi.</title>
        <authorList>
            <consortium name="DOE Joint Genome Institute"/>
            <person name="Mondo S.J."/>
            <person name="Dannebaum R.O."/>
            <person name="Kuo R.C."/>
            <person name="Labutti K."/>
            <person name="Haridas S."/>
            <person name="Kuo A."/>
            <person name="Salamov A."/>
            <person name="Ahrendt S.R."/>
            <person name="Lipzen A."/>
            <person name="Sullivan W."/>
            <person name="Andreopoulos W.B."/>
            <person name="Clum A."/>
            <person name="Lindquist E."/>
            <person name="Daum C."/>
            <person name="Ramamoorthy G.K."/>
            <person name="Gryganskyi A."/>
            <person name="Culley D."/>
            <person name="Magnuson J.K."/>
            <person name="James T.Y."/>
            <person name="O'Malley M.A."/>
            <person name="Stajich J.E."/>
            <person name="Spatafora J.W."/>
            <person name="Visel A."/>
            <person name="Grigoriev I.V."/>
        </authorList>
    </citation>
    <scope>NUCLEOTIDE SEQUENCE [LARGE SCALE GENOMIC DNA]</scope>
    <source>
        <strain evidence="7 8">PL171</strain>
    </source>
</reference>
<evidence type="ECO:0000313" key="8">
    <source>
        <dbReference type="Proteomes" id="UP000193411"/>
    </source>
</evidence>
<dbReference type="GO" id="GO:0030001">
    <property type="term" value="P:metal ion transport"/>
    <property type="evidence" value="ECO:0007669"/>
    <property type="project" value="InterPro"/>
</dbReference>
<evidence type="ECO:0000256" key="1">
    <source>
        <dbReference type="ARBA" id="ARBA00004141"/>
    </source>
</evidence>
<feature type="compositionally biased region" description="Low complexity" evidence="5">
    <location>
        <begin position="51"/>
        <end position="74"/>
    </location>
</feature>
<dbReference type="GO" id="GO:0031398">
    <property type="term" value="P:positive regulation of protein ubiquitination"/>
    <property type="evidence" value="ECO:0007669"/>
    <property type="project" value="TreeGrafter"/>
</dbReference>
<comment type="subcellular location">
    <subcellularLocation>
        <location evidence="1">Membrane</location>
        <topology evidence="1">Multi-pass membrane protein</topology>
    </subcellularLocation>
</comment>
<dbReference type="GO" id="GO:0016020">
    <property type="term" value="C:membrane"/>
    <property type="evidence" value="ECO:0007669"/>
    <property type="project" value="UniProtKB-SubCell"/>
</dbReference>
<feature type="compositionally biased region" description="Basic and acidic residues" evidence="5">
    <location>
        <begin position="28"/>
        <end position="47"/>
    </location>
</feature>
<name>A0A1Y2H904_9FUNG</name>
<keyword evidence="2 6" id="KW-0812">Transmembrane</keyword>
<dbReference type="GO" id="GO:0005794">
    <property type="term" value="C:Golgi apparatus"/>
    <property type="evidence" value="ECO:0007669"/>
    <property type="project" value="TreeGrafter"/>
</dbReference>
<evidence type="ECO:0000256" key="5">
    <source>
        <dbReference type="SAM" id="MobiDB-lite"/>
    </source>
</evidence>
<feature type="region of interest" description="Disordered" evidence="5">
    <location>
        <begin position="1"/>
        <end position="115"/>
    </location>
</feature>
<evidence type="ECO:0000256" key="3">
    <source>
        <dbReference type="ARBA" id="ARBA00022989"/>
    </source>
</evidence>
<dbReference type="GO" id="GO:0048471">
    <property type="term" value="C:perinuclear region of cytoplasm"/>
    <property type="evidence" value="ECO:0007669"/>
    <property type="project" value="TreeGrafter"/>
</dbReference>
<sequence length="327" mass="34958">MSKSNKPSADYHPVPLSDHVLAPSDSAAHFDDLDDHHHHDHDHEDPRNGGSSSSSSSEHPESVPLTSSASSAPASPAPRPDTAILHISDSDDEDAHDDNQPLALADKSSTQVPRKVLTSSADGVFANLSAKPEPVTRGAATADGAADAPTTQAAPVELPPSYEAAVSDPTPTYWDTTVFTTQLDDGEVLVEGLPVGSSLTFVLSSMVSVAFQFVGFLMTYLLATSHAGRCGAKAGFGLTLLQYGMVVRNRVEIIEDGDNPFVDDDFNASLPPGTTPDERMAILDRTEWIAYLLMLLGWFLVIKSMFEYMRAKRLQALVMASPETLVA</sequence>
<protein>
    <recommendedName>
        <fullName evidence="9">Metal homeostatis protein bsd2</fullName>
    </recommendedName>
</protein>
<proteinExistence type="predicted"/>
<accession>A0A1Y2H904</accession>
<evidence type="ECO:0000313" key="7">
    <source>
        <dbReference type="EMBL" id="ORZ31046.1"/>
    </source>
</evidence>
<dbReference type="Proteomes" id="UP000193411">
    <property type="component" value="Unassembled WGS sequence"/>
</dbReference>
<keyword evidence="4 6" id="KW-0472">Membrane</keyword>
<dbReference type="STRING" id="765915.A0A1Y2H904"/>
<keyword evidence="8" id="KW-1185">Reference proteome</keyword>
<dbReference type="OrthoDB" id="10003116at2759"/>
<evidence type="ECO:0000256" key="4">
    <source>
        <dbReference type="ARBA" id="ARBA00023136"/>
    </source>
</evidence>
<dbReference type="AlphaFoldDB" id="A0A1Y2H904"/>
<gene>
    <name evidence="7" type="ORF">BCR44DRAFT_127596</name>
</gene>
<dbReference type="EMBL" id="MCFL01000069">
    <property type="protein sequence ID" value="ORZ31046.1"/>
    <property type="molecule type" value="Genomic_DNA"/>
</dbReference>